<organism evidence="1">
    <name type="scientific">marine metagenome</name>
    <dbReference type="NCBI Taxonomy" id="408172"/>
    <lineage>
        <taxon>unclassified sequences</taxon>
        <taxon>metagenomes</taxon>
        <taxon>ecological metagenomes</taxon>
    </lineage>
</organism>
<evidence type="ECO:0000313" key="1">
    <source>
        <dbReference type="EMBL" id="SVA10762.1"/>
    </source>
</evidence>
<dbReference type="InterPro" id="IPR036909">
    <property type="entry name" value="Cyt_c-like_dom_sf"/>
</dbReference>
<gene>
    <name evidence="1" type="ORF">METZ01_LOCUS63616</name>
</gene>
<evidence type="ECO:0008006" key="2">
    <source>
        <dbReference type="Google" id="ProtNLM"/>
    </source>
</evidence>
<dbReference type="SUPFAM" id="SSF46626">
    <property type="entry name" value="Cytochrome c"/>
    <property type="match status" value="1"/>
</dbReference>
<dbReference type="GO" id="GO:0009055">
    <property type="term" value="F:electron transfer activity"/>
    <property type="evidence" value="ECO:0007669"/>
    <property type="project" value="InterPro"/>
</dbReference>
<reference evidence="1" key="1">
    <citation type="submission" date="2018-05" db="EMBL/GenBank/DDBJ databases">
        <authorList>
            <person name="Lanie J.A."/>
            <person name="Ng W.-L."/>
            <person name="Kazmierczak K.M."/>
            <person name="Andrzejewski T.M."/>
            <person name="Davidsen T.M."/>
            <person name="Wayne K.J."/>
            <person name="Tettelin H."/>
            <person name="Glass J.I."/>
            <person name="Rusch D."/>
            <person name="Podicherti R."/>
            <person name="Tsui H.-C.T."/>
            <person name="Winkler M.E."/>
        </authorList>
    </citation>
    <scope>NUCLEOTIDE SEQUENCE</scope>
</reference>
<dbReference type="AlphaFoldDB" id="A0A381T3G9"/>
<dbReference type="GO" id="GO:0020037">
    <property type="term" value="F:heme binding"/>
    <property type="evidence" value="ECO:0007669"/>
    <property type="project" value="InterPro"/>
</dbReference>
<dbReference type="EMBL" id="UINC01003972">
    <property type="protein sequence ID" value="SVA10762.1"/>
    <property type="molecule type" value="Genomic_DNA"/>
</dbReference>
<name>A0A381T3G9_9ZZZZ</name>
<accession>A0A381T3G9</accession>
<sequence>MKNTITITLLLCICFSGCEKNVEEDHENNSVDCSVVKAYYTENVAPILSSNCIGCHSGATASAGLHLDSYTSVYSAIKSGNVLDRVNRNSGDNGFMPQGGQKLSNANLEILQTFFDMECSE</sequence>
<proteinExistence type="predicted"/>
<protein>
    <recommendedName>
        <fullName evidence="2">Cytochrome c domain-containing protein</fullName>
    </recommendedName>
</protein>